<proteinExistence type="inferred from homology"/>
<gene>
    <name evidence="2" type="ORF">CkaCkLH20_09653</name>
</gene>
<reference evidence="2" key="1">
    <citation type="submission" date="2020-03" db="EMBL/GenBank/DDBJ databases">
        <authorList>
            <person name="He L."/>
        </authorList>
    </citation>
    <scope>NUCLEOTIDE SEQUENCE</scope>
    <source>
        <strain evidence="2">CkLH20</strain>
    </source>
</reference>
<name>A0A9P6LHN7_9PEZI</name>
<keyword evidence="3" id="KW-1185">Reference proteome</keyword>
<evidence type="ECO:0000313" key="2">
    <source>
        <dbReference type="EMBL" id="KAF9872790.1"/>
    </source>
</evidence>
<evidence type="ECO:0000256" key="1">
    <source>
        <dbReference type="ARBA" id="ARBA00038158"/>
    </source>
</evidence>
<sequence>MDHNHVSREMDEPPLEIDEELTNHNDSSSIDERMSNYTASLSSSVIDYPEEYGRRYHAFRPGTYPLPNDDIESQRLDMAHELIVRLIGSRLFLAPIQRDKVLRILDIGTGTGKWAIEMGSVFPDAKVIGNDLSAIQPAWVPTNVTFEIDDVESPWVGNQKYDYIMCRYMAAAIKDWPGLVKNIHDNLKPGGWAEFQDMDIELYSDDGSLTEDHATKIWSKTFVTTLANMGLDPAPGPKLDGWVRNHGGFDKVFHRKYKAPVGPWPREKFLKELGMLNLIQTLDGLEGFSLRMFCGVLGRTKEDVLKQIAAVRQELKSGVFHCQFDIHVVYGQKPLTSKTTESN</sequence>
<reference evidence="2" key="2">
    <citation type="submission" date="2020-11" db="EMBL/GenBank/DDBJ databases">
        <title>Whole genome sequencing of Colletotrichum sp.</title>
        <authorList>
            <person name="Li H."/>
        </authorList>
    </citation>
    <scope>NUCLEOTIDE SEQUENCE</scope>
    <source>
        <strain evidence="2">CkLH20</strain>
    </source>
</reference>
<protein>
    <submittedName>
        <fullName evidence="2">Umta methyltransferase family protein</fullName>
    </submittedName>
</protein>
<keyword evidence="2" id="KW-0489">Methyltransferase</keyword>
<evidence type="ECO:0000313" key="3">
    <source>
        <dbReference type="Proteomes" id="UP000781932"/>
    </source>
</evidence>
<dbReference type="Proteomes" id="UP000781932">
    <property type="component" value="Unassembled WGS sequence"/>
</dbReference>
<dbReference type="PANTHER" id="PTHR43591:SF10">
    <property type="entry name" value="ABC TRANSMEMBRANE TYPE-1 DOMAIN-CONTAINING PROTEIN-RELATED"/>
    <property type="match status" value="1"/>
</dbReference>
<dbReference type="SUPFAM" id="SSF53335">
    <property type="entry name" value="S-adenosyl-L-methionine-dependent methyltransferases"/>
    <property type="match status" value="1"/>
</dbReference>
<dbReference type="GO" id="GO:0008168">
    <property type="term" value="F:methyltransferase activity"/>
    <property type="evidence" value="ECO:0007669"/>
    <property type="project" value="UniProtKB-KW"/>
</dbReference>
<dbReference type="RefSeq" id="XP_038742251.1">
    <property type="nucleotide sequence ID" value="XM_038892368.1"/>
</dbReference>
<dbReference type="GO" id="GO:0032259">
    <property type="term" value="P:methylation"/>
    <property type="evidence" value="ECO:0007669"/>
    <property type="project" value="UniProtKB-KW"/>
</dbReference>
<dbReference type="PANTHER" id="PTHR43591">
    <property type="entry name" value="METHYLTRANSFERASE"/>
    <property type="match status" value="1"/>
</dbReference>
<comment type="similarity">
    <text evidence="1">Belongs to the methyltransferase superfamily. LaeA methyltransferase family.</text>
</comment>
<dbReference type="OrthoDB" id="2013972at2759"/>
<dbReference type="GeneID" id="62165442"/>
<accession>A0A9P6LHN7</accession>
<dbReference type="InterPro" id="IPR029063">
    <property type="entry name" value="SAM-dependent_MTases_sf"/>
</dbReference>
<organism evidence="2 3">
    <name type="scientific">Colletotrichum karsti</name>
    <dbReference type="NCBI Taxonomy" id="1095194"/>
    <lineage>
        <taxon>Eukaryota</taxon>
        <taxon>Fungi</taxon>
        <taxon>Dikarya</taxon>
        <taxon>Ascomycota</taxon>
        <taxon>Pezizomycotina</taxon>
        <taxon>Sordariomycetes</taxon>
        <taxon>Hypocreomycetidae</taxon>
        <taxon>Glomerellales</taxon>
        <taxon>Glomerellaceae</taxon>
        <taxon>Colletotrichum</taxon>
        <taxon>Colletotrichum boninense species complex</taxon>
    </lineage>
</organism>
<dbReference type="CDD" id="cd02440">
    <property type="entry name" value="AdoMet_MTases"/>
    <property type="match status" value="1"/>
</dbReference>
<dbReference type="Pfam" id="PF13489">
    <property type="entry name" value="Methyltransf_23"/>
    <property type="match status" value="1"/>
</dbReference>
<comment type="caution">
    <text evidence="2">The sequence shown here is derived from an EMBL/GenBank/DDBJ whole genome shotgun (WGS) entry which is preliminary data.</text>
</comment>
<keyword evidence="2" id="KW-0808">Transferase</keyword>
<dbReference type="AlphaFoldDB" id="A0A9P6LHN7"/>
<dbReference type="EMBL" id="JAATWM020000035">
    <property type="protein sequence ID" value="KAF9872790.1"/>
    <property type="molecule type" value="Genomic_DNA"/>
</dbReference>
<dbReference type="Gene3D" id="3.40.50.150">
    <property type="entry name" value="Vaccinia Virus protein VP39"/>
    <property type="match status" value="1"/>
</dbReference>